<dbReference type="PRINTS" id="PR00385">
    <property type="entry name" value="P450"/>
</dbReference>
<dbReference type="InterPro" id="IPR017972">
    <property type="entry name" value="Cyt_P450_CS"/>
</dbReference>
<keyword evidence="5" id="KW-1133">Transmembrane helix</keyword>
<keyword evidence="3 4" id="KW-0479">Metal-binding</keyword>
<name>A0A2V0P1I3_9CHLO</name>
<dbReference type="SUPFAM" id="SSF48264">
    <property type="entry name" value="Cytochrome P450"/>
    <property type="match status" value="1"/>
</dbReference>
<dbReference type="GO" id="GO:0005506">
    <property type="term" value="F:iron ion binding"/>
    <property type="evidence" value="ECO:0007669"/>
    <property type="project" value="InterPro"/>
</dbReference>
<protein>
    <submittedName>
        <fullName evidence="6">Cytochrome P450</fullName>
    </submittedName>
</protein>
<dbReference type="InterPro" id="IPR050121">
    <property type="entry name" value="Cytochrome_P450_monoxygenase"/>
</dbReference>
<keyword evidence="3 4" id="KW-0408">Iron</keyword>
<gene>
    <name evidence="6" type="ORF">Rsub_06058</name>
</gene>
<comment type="similarity">
    <text evidence="2 4">Belongs to the cytochrome P450 family.</text>
</comment>
<dbReference type="OrthoDB" id="6764281at2759"/>
<keyword evidence="7" id="KW-1185">Reference proteome</keyword>
<evidence type="ECO:0000256" key="2">
    <source>
        <dbReference type="ARBA" id="ARBA00010617"/>
    </source>
</evidence>
<dbReference type="PROSITE" id="PS00086">
    <property type="entry name" value="CYTOCHROME_P450"/>
    <property type="match status" value="1"/>
</dbReference>
<accession>A0A2V0P1I3</accession>
<dbReference type="PANTHER" id="PTHR24305">
    <property type="entry name" value="CYTOCHROME P450"/>
    <property type="match status" value="1"/>
</dbReference>
<comment type="cofactor">
    <cofactor evidence="1 3">
        <name>heme</name>
        <dbReference type="ChEBI" id="CHEBI:30413"/>
    </cofactor>
</comment>
<dbReference type="Gene3D" id="1.10.630.10">
    <property type="entry name" value="Cytochrome P450"/>
    <property type="match status" value="1"/>
</dbReference>
<dbReference type="Pfam" id="PF00067">
    <property type="entry name" value="p450"/>
    <property type="match status" value="1"/>
</dbReference>
<dbReference type="Proteomes" id="UP000247498">
    <property type="component" value="Unassembled WGS sequence"/>
</dbReference>
<dbReference type="PRINTS" id="PR00463">
    <property type="entry name" value="EP450I"/>
</dbReference>
<reference evidence="6 7" key="1">
    <citation type="journal article" date="2018" name="Sci. Rep.">
        <title>Raphidocelis subcapitata (=Pseudokirchneriella subcapitata) provides an insight into genome evolution and environmental adaptations in the Sphaeropleales.</title>
        <authorList>
            <person name="Suzuki S."/>
            <person name="Yamaguchi H."/>
            <person name="Nakajima N."/>
            <person name="Kawachi M."/>
        </authorList>
    </citation>
    <scope>NUCLEOTIDE SEQUENCE [LARGE SCALE GENOMIC DNA]</scope>
    <source>
        <strain evidence="6 7">NIES-35</strain>
    </source>
</reference>
<dbReference type="InterPro" id="IPR036396">
    <property type="entry name" value="Cyt_P450_sf"/>
</dbReference>
<dbReference type="InterPro" id="IPR001128">
    <property type="entry name" value="Cyt_P450"/>
</dbReference>
<feature type="transmembrane region" description="Helical" evidence="5">
    <location>
        <begin position="13"/>
        <end position="30"/>
    </location>
</feature>
<keyword evidence="4" id="KW-0503">Monooxygenase</keyword>
<dbReference type="GO" id="GO:0004497">
    <property type="term" value="F:monooxygenase activity"/>
    <property type="evidence" value="ECO:0007669"/>
    <property type="project" value="UniProtKB-KW"/>
</dbReference>
<keyword evidence="5" id="KW-0472">Membrane</keyword>
<evidence type="ECO:0000256" key="3">
    <source>
        <dbReference type="PIRSR" id="PIRSR602401-1"/>
    </source>
</evidence>
<dbReference type="GO" id="GO:0020037">
    <property type="term" value="F:heme binding"/>
    <property type="evidence" value="ECO:0007669"/>
    <property type="project" value="InterPro"/>
</dbReference>
<evidence type="ECO:0000256" key="5">
    <source>
        <dbReference type="SAM" id="Phobius"/>
    </source>
</evidence>
<dbReference type="AlphaFoldDB" id="A0A2V0P1I3"/>
<organism evidence="6 7">
    <name type="scientific">Raphidocelis subcapitata</name>
    <dbReference type="NCBI Taxonomy" id="307507"/>
    <lineage>
        <taxon>Eukaryota</taxon>
        <taxon>Viridiplantae</taxon>
        <taxon>Chlorophyta</taxon>
        <taxon>core chlorophytes</taxon>
        <taxon>Chlorophyceae</taxon>
        <taxon>CS clade</taxon>
        <taxon>Sphaeropleales</taxon>
        <taxon>Selenastraceae</taxon>
        <taxon>Raphidocelis</taxon>
    </lineage>
</organism>
<dbReference type="GO" id="GO:0016705">
    <property type="term" value="F:oxidoreductase activity, acting on paired donors, with incorporation or reduction of molecular oxygen"/>
    <property type="evidence" value="ECO:0007669"/>
    <property type="project" value="InterPro"/>
</dbReference>
<dbReference type="EMBL" id="BDRX01000044">
    <property type="protein sequence ID" value="GBF93726.1"/>
    <property type="molecule type" value="Genomic_DNA"/>
</dbReference>
<dbReference type="FunCoup" id="A0A2V0P1I3">
    <property type="interactions" value="181"/>
</dbReference>
<evidence type="ECO:0000313" key="7">
    <source>
        <dbReference type="Proteomes" id="UP000247498"/>
    </source>
</evidence>
<keyword evidence="3 4" id="KW-0349">Heme</keyword>
<sequence length="568" mass="60992">MAGILALVSAQEASWAFLGLSVALAALWLLESIRRPSHDLDKIPGPWRSALPVVGNVLECLRPDFHRVLLKWADDYGGIVRVKFLWKDALIVTDPAALATIMGRGEGALDKAAGVYATINYMCDPHGAPNLLTGAATDSWRAVRRAVAASFSAANIRRRYPLILGRINELVARVAAQGPDASIDVDQAALRVTLDVIGLAGFGHDYGSVRQDTPPYDHLLRVLPRCFTEVMLRIANPVRQLAPRMFKGGAKGRTAFAAFQSEMRILLEELKARGEPAADDQSIASQLYRVMRDHPEVTEDRVLSEIGILFVEGFETTGHTTAWTLLHAATAPGVQDRVAAELDAAGLLHKPGCPPPREMEYEDLKRLPYLTAVAKEAMRMLPVVSLMGRVAERQVKVGPYVIPAGTVVGTPLFAIHNAKRNWDAPHEFRPERWLGVPVETFVYNSAAAAVAAGEGGCGSEGAEGGADGAPTKLAAAAAASKEGITYMPFSDGPRSCVGQSLAKAEVMTLLVKILGAFKIELAPEMGGLEGVRARESTHLTLQTAGTKGIRMRMAPRSEAVAAGAVRRE</sequence>
<comment type="caution">
    <text evidence="6">The sequence shown here is derived from an EMBL/GenBank/DDBJ whole genome shotgun (WGS) entry which is preliminary data.</text>
</comment>
<dbReference type="InterPro" id="IPR002401">
    <property type="entry name" value="Cyt_P450_E_grp-I"/>
</dbReference>
<dbReference type="STRING" id="307507.A0A2V0P1I3"/>
<keyword evidence="4" id="KW-0560">Oxidoreductase</keyword>
<keyword evidence="5" id="KW-0812">Transmembrane</keyword>
<evidence type="ECO:0000313" key="6">
    <source>
        <dbReference type="EMBL" id="GBF93726.1"/>
    </source>
</evidence>
<dbReference type="InParanoid" id="A0A2V0P1I3"/>
<dbReference type="PANTHER" id="PTHR24305:SF166">
    <property type="entry name" value="CYTOCHROME P450 12A4, MITOCHONDRIAL-RELATED"/>
    <property type="match status" value="1"/>
</dbReference>
<proteinExistence type="inferred from homology"/>
<evidence type="ECO:0000256" key="4">
    <source>
        <dbReference type="RuleBase" id="RU000461"/>
    </source>
</evidence>
<evidence type="ECO:0000256" key="1">
    <source>
        <dbReference type="ARBA" id="ARBA00001971"/>
    </source>
</evidence>
<feature type="binding site" description="axial binding residue" evidence="3">
    <location>
        <position position="496"/>
    </location>
    <ligand>
        <name>heme</name>
        <dbReference type="ChEBI" id="CHEBI:30413"/>
    </ligand>
    <ligandPart>
        <name>Fe</name>
        <dbReference type="ChEBI" id="CHEBI:18248"/>
    </ligandPart>
</feature>